<feature type="domain" description="YdhG-like" evidence="1">
    <location>
        <begin position="2"/>
        <end position="54"/>
    </location>
</feature>
<evidence type="ECO:0000313" key="3">
    <source>
        <dbReference type="Proteomes" id="UP000032274"/>
    </source>
</evidence>
<protein>
    <recommendedName>
        <fullName evidence="1">YdhG-like domain-containing protein</fullName>
    </recommendedName>
</protein>
<dbReference type="SUPFAM" id="SSF159888">
    <property type="entry name" value="YdhG-like"/>
    <property type="match status" value="1"/>
</dbReference>
<reference evidence="2 3" key="1">
    <citation type="submission" date="2015-01" db="EMBL/GenBank/DDBJ databases">
        <title>Characterization of Swiss Staphylococcus aureus strains involved in food poisoning.</title>
        <authorList>
            <person name="Crovadore J."/>
            <person name="Chablais R."/>
            <person name="Tonacini J."/>
            <person name="Schnyder B."/>
            <person name="Lefort F."/>
        </authorList>
    </citation>
    <scope>NUCLEOTIDE SEQUENCE [LARGE SCALE GENOMIC DNA]</scope>
    <source>
        <strain evidence="2 3">SA-120</strain>
    </source>
</reference>
<dbReference type="EMBL" id="JXIG01000187">
    <property type="protein sequence ID" value="KIU01590.1"/>
    <property type="molecule type" value="Genomic_DNA"/>
</dbReference>
<name>A0AA40ML14_STAAU</name>
<dbReference type="RefSeq" id="WP_044121060.1">
    <property type="nucleotide sequence ID" value="NZ_JXIG01000187.1"/>
</dbReference>
<comment type="caution">
    <text evidence="2">The sequence shown here is derived from an EMBL/GenBank/DDBJ whole genome shotgun (WGS) entry which is preliminary data.</text>
</comment>
<gene>
    <name evidence="2" type="ORF">QU38_00850</name>
</gene>
<feature type="non-terminal residue" evidence="2">
    <location>
        <position position="1"/>
    </location>
</feature>
<evidence type="ECO:0000313" key="2">
    <source>
        <dbReference type="EMBL" id="KIU01590.1"/>
    </source>
</evidence>
<proteinExistence type="predicted"/>
<dbReference type="InterPro" id="IPR014922">
    <property type="entry name" value="YdhG-like"/>
</dbReference>
<dbReference type="Proteomes" id="UP000032274">
    <property type="component" value="Unassembled WGS sequence"/>
</dbReference>
<sequence>YKAAVKLTFAKGAALADPTGLFNSSLEGNTRRAIDIHEGEAIDAAALKALIREAGAADLAKPARGRK</sequence>
<accession>A0AA40ML14</accession>
<dbReference type="AlphaFoldDB" id="A0AA40ML14"/>
<evidence type="ECO:0000259" key="1">
    <source>
        <dbReference type="Pfam" id="PF08818"/>
    </source>
</evidence>
<dbReference type="Pfam" id="PF08818">
    <property type="entry name" value="DUF1801"/>
    <property type="match status" value="1"/>
</dbReference>
<organism evidence="2 3">
    <name type="scientific">Staphylococcus aureus</name>
    <dbReference type="NCBI Taxonomy" id="1280"/>
    <lineage>
        <taxon>Bacteria</taxon>
        <taxon>Bacillati</taxon>
        <taxon>Bacillota</taxon>
        <taxon>Bacilli</taxon>
        <taxon>Bacillales</taxon>
        <taxon>Staphylococcaceae</taxon>
        <taxon>Staphylococcus</taxon>
    </lineage>
</organism>